<keyword evidence="8 10" id="KW-0378">Hydrolase</keyword>
<sequence length="355" mass="40192">MDKRWKKLGEILVNYSTRVQRGEKVMIAMIEPETWPLAHAVYEAVVKAGGYPQIQLKSETLRRCFLEYGTAEQISWVPEIEMYGMEWADVYIGLRGAHNLFELQDIPADKLASNQNAMGVVSTARWEKTRWCLIRVPNESFAQQAETSYESLLDMFFNSCFIDWKTELPKWEKWCRRLENSRNVRITGKNTDLSFSIEGRKWMSFAGTNNFPDGEIATAPITSTINGTIWFENPGVLGGRLMNDLRLTWKDGVLTEASSSTEQEFLTSIVSKDAGSSLIGEFAIGTNFSIDRFCNDILLDEKIGGTIHIALGRAYPECGGLNKSAIHWDIVKDIRREGAVYVDDKVIVEGGKIYL</sequence>
<evidence type="ECO:0000313" key="11">
    <source>
        <dbReference type="Proteomes" id="UP001221217"/>
    </source>
</evidence>
<dbReference type="AlphaFoldDB" id="A0AAJ1IEF3"/>
<keyword evidence="7" id="KW-0479">Metal-binding</keyword>
<dbReference type="InterPro" id="IPR000787">
    <property type="entry name" value="Peptidase_M29"/>
</dbReference>
<dbReference type="GO" id="GO:0006508">
    <property type="term" value="P:proteolysis"/>
    <property type="evidence" value="ECO:0007669"/>
    <property type="project" value="UniProtKB-KW"/>
</dbReference>
<evidence type="ECO:0000256" key="3">
    <source>
        <dbReference type="ARBA" id="ARBA00001947"/>
    </source>
</evidence>
<name>A0AAJ1IEF3_9SPIO</name>
<keyword evidence="5 10" id="KW-0031">Aminopeptidase</keyword>
<evidence type="ECO:0000256" key="5">
    <source>
        <dbReference type="ARBA" id="ARBA00022438"/>
    </source>
</evidence>
<comment type="similarity">
    <text evidence="4">Belongs to the peptidase M29 family.</text>
</comment>
<keyword evidence="6" id="KW-0645">Protease</keyword>
<evidence type="ECO:0000313" key="10">
    <source>
        <dbReference type="EMBL" id="MDC7227797.1"/>
    </source>
</evidence>
<comment type="cofactor">
    <cofactor evidence="1">
        <name>Co(2+)</name>
        <dbReference type="ChEBI" id="CHEBI:48828"/>
    </cofactor>
</comment>
<evidence type="ECO:0000256" key="1">
    <source>
        <dbReference type="ARBA" id="ARBA00001941"/>
    </source>
</evidence>
<dbReference type="PANTHER" id="PTHR34448:SF1">
    <property type="entry name" value="BLL6088 PROTEIN"/>
    <property type="match status" value="1"/>
</dbReference>
<evidence type="ECO:0000256" key="9">
    <source>
        <dbReference type="ARBA" id="ARBA00023049"/>
    </source>
</evidence>
<dbReference type="PANTHER" id="PTHR34448">
    <property type="entry name" value="AMINOPEPTIDASE"/>
    <property type="match status" value="1"/>
</dbReference>
<dbReference type="EMBL" id="JAQQAL010000034">
    <property type="protein sequence ID" value="MDC7227797.1"/>
    <property type="molecule type" value="Genomic_DNA"/>
</dbReference>
<dbReference type="GO" id="GO:0046872">
    <property type="term" value="F:metal ion binding"/>
    <property type="evidence" value="ECO:0007669"/>
    <property type="project" value="UniProtKB-KW"/>
</dbReference>
<evidence type="ECO:0000256" key="2">
    <source>
        <dbReference type="ARBA" id="ARBA00001946"/>
    </source>
</evidence>
<comment type="cofactor">
    <cofactor evidence="3">
        <name>Zn(2+)</name>
        <dbReference type="ChEBI" id="CHEBI:29105"/>
    </cofactor>
</comment>
<dbReference type="EC" id="3.4.11.-" evidence="10"/>
<accession>A0AAJ1IEF3</accession>
<dbReference type="GO" id="GO:0004177">
    <property type="term" value="F:aminopeptidase activity"/>
    <property type="evidence" value="ECO:0007669"/>
    <property type="project" value="UniProtKB-KW"/>
</dbReference>
<evidence type="ECO:0000256" key="7">
    <source>
        <dbReference type="ARBA" id="ARBA00022723"/>
    </source>
</evidence>
<dbReference type="Pfam" id="PF02073">
    <property type="entry name" value="Peptidase_M29"/>
    <property type="match status" value="1"/>
</dbReference>
<dbReference type="SUPFAM" id="SSF144052">
    <property type="entry name" value="Thermophilic metalloprotease-like"/>
    <property type="match status" value="1"/>
</dbReference>
<protein>
    <submittedName>
        <fullName evidence="10">Aminopeptidase</fullName>
        <ecNumber evidence="10">3.4.11.-</ecNumber>
    </submittedName>
</protein>
<dbReference type="InterPro" id="IPR035097">
    <property type="entry name" value="M29_N-terminal"/>
</dbReference>
<gene>
    <name evidence="10" type="ORF">PQJ61_13615</name>
</gene>
<dbReference type="GO" id="GO:0008237">
    <property type="term" value="F:metallopeptidase activity"/>
    <property type="evidence" value="ECO:0007669"/>
    <property type="project" value="UniProtKB-KW"/>
</dbReference>
<proteinExistence type="inferred from homology"/>
<dbReference type="Proteomes" id="UP001221217">
    <property type="component" value="Unassembled WGS sequence"/>
</dbReference>
<evidence type="ECO:0000256" key="6">
    <source>
        <dbReference type="ARBA" id="ARBA00022670"/>
    </source>
</evidence>
<organism evidence="10 11">
    <name type="scientific">Candidatus Thalassospirochaeta sargassi</name>
    <dbReference type="NCBI Taxonomy" id="3119039"/>
    <lineage>
        <taxon>Bacteria</taxon>
        <taxon>Pseudomonadati</taxon>
        <taxon>Spirochaetota</taxon>
        <taxon>Spirochaetia</taxon>
        <taxon>Spirochaetales</taxon>
        <taxon>Spirochaetaceae</taxon>
        <taxon>Candidatus Thalassospirochaeta</taxon>
    </lineage>
</organism>
<dbReference type="Gene3D" id="3.40.1830.10">
    <property type="entry name" value="Thermophilic metalloprotease (M29)"/>
    <property type="match status" value="1"/>
</dbReference>
<dbReference type="InterPro" id="IPR052170">
    <property type="entry name" value="M29_Exopeptidase"/>
</dbReference>
<comment type="cofactor">
    <cofactor evidence="2">
        <name>Mg(2+)</name>
        <dbReference type="ChEBI" id="CHEBI:18420"/>
    </cofactor>
</comment>
<reference evidence="10 11" key="1">
    <citation type="submission" date="2022-12" db="EMBL/GenBank/DDBJ databases">
        <title>Metagenome assembled genome from gulf of manar.</title>
        <authorList>
            <person name="Kohli P."/>
            <person name="Pk S."/>
            <person name="Venkata Ramana C."/>
            <person name="Sasikala C."/>
        </authorList>
    </citation>
    <scope>NUCLEOTIDE SEQUENCE [LARGE SCALE GENOMIC DNA]</scope>
    <source>
        <strain evidence="10">JB008</strain>
    </source>
</reference>
<keyword evidence="9" id="KW-0482">Metalloprotease</keyword>
<evidence type="ECO:0000256" key="8">
    <source>
        <dbReference type="ARBA" id="ARBA00022801"/>
    </source>
</evidence>
<evidence type="ECO:0000256" key="4">
    <source>
        <dbReference type="ARBA" id="ARBA00008236"/>
    </source>
</evidence>
<comment type="caution">
    <text evidence="10">The sequence shown here is derived from an EMBL/GenBank/DDBJ whole genome shotgun (WGS) entry which is preliminary data.</text>
</comment>